<feature type="region of interest" description="Disordered" evidence="1">
    <location>
        <begin position="1"/>
        <end position="43"/>
    </location>
</feature>
<proteinExistence type="predicted"/>
<comment type="caution">
    <text evidence="2">The sequence shown here is derived from an EMBL/GenBank/DDBJ whole genome shotgun (WGS) entry which is preliminary data.</text>
</comment>
<evidence type="ECO:0000313" key="2">
    <source>
        <dbReference type="EMBL" id="NZA26622.1"/>
    </source>
</evidence>
<keyword evidence="3" id="KW-1185">Reference proteome</keyword>
<gene>
    <name evidence="2" type="ORF">H0E84_09515</name>
</gene>
<name>A0A853JCZ6_9GAMM</name>
<dbReference type="Proteomes" id="UP000578091">
    <property type="component" value="Unassembled WGS sequence"/>
</dbReference>
<accession>A0A853JCZ6</accession>
<reference evidence="2 3" key="1">
    <citation type="submission" date="2020-07" db="EMBL/GenBank/DDBJ databases">
        <title>Luteimonas sp. SJ-92.</title>
        <authorList>
            <person name="Huang X.-X."/>
            <person name="Xu L."/>
            <person name="Sun J.-Q."/>
        </authorList>
    </citation>
    <scope>NUCLEOTIDE SEQUENCE [LARGE SCALE GENOMIC DNA]</scope>
    <source>
        <strain evidence="2 3">SJ-92</strain>
    </source>
</reference>
<dbReference type="AlphaFoldDB" id="A0A853JCZ6"/>
<protein>
    <submittedName>
        <fullName evidence="2">Uncharacterized protein</fullName>
    </submittedName>
</protein>
<dbReference type="RefSeq" id="WP_180678412.1">
    <property type="nucleotide sequence ID" value="NZ_JACCKA010000059.1"/>
</dbReference>
<sequence>MSVEFDSRITPADSQPDETAAPARVPDQSLSPENPAPSLSLPEAASMLEEGLCRLVARGLPDDAFWSAFSALYSNLAAELAGPERTRLAYHADYALARMGLPVWTVMQQTLQVATRDTLPQDDSPPVAAAA</sequence>
<evidence type="ECO:0000256" key="1">
    <source>
        <dbReference type="SAM" id="MobiDB-lite"/>
    </source>
</evidence>
<organism evidence="2 3">
    <name type="scientific">Luteimonas salinisoli</name>
    <dbReference type="NCBI Taxonomy" id="2752307"/>
    <lineage>
        <taxon>Bacteria</taxon>
        <taxon>Pseudomonadati</taxon>
        <taxon>Pseudomonadota</taxon>
        <taxon>Gammaproteobacteria</taxon>
        <taxon>Lysobacterales</taxon>
        <taxon>Lysobacteraceae</taxon>
        <taxon>Luteimonas</taxon>
    </lineage>
</organism>
<dbReference type="EMBL" id="JACCKA010000059">
    <property type="protein sequence ID" value="NZA26622.1"/>
    <property type="molecule type" value="Genomic_DNA"/>
</dbReference>
<evidence type="ECO:0000313" key="3">
    <source>
        <dbReference type="Proteomes" id="UP000578091"/>
    </source>
</evidence>